<evidence type="ECO:0000313" key="2">
    <source>
        <dbReference type="Proteomes" id="UP001420932"/>
    </source>
</evidence>
<protein>
    <submittedName>
        <fullName evidence="1">Uncharacterized protein</fullName>
    </submittedName>
</protein>
<dbReference type="AlphaFoldDB" id="A0AAP0JZQ8"/>
<sequence>MDVYASPITLKDIYIFHVYGCICLPNYSERHTSSMLPPYMKFSTSARGTSPPRNAGTYHIYGHSFAVMDVYGCICQVNSTDNDRATTHIHLLFYPPYMSG</sequence>
<gene>
    <name evidence="1" type="ORF">Syun_011918</name>
</gene>
<proteinExistence type="predicted"/>
<organism evidence="1 2">
    <name type="scientific">Stephania yunnanensis</name>
    <dbReference type="NCBI Taxonomy" id="152371"/>
    <lineage>
        <taxon>Eukaryota</taxon>
        <taxon>Viridiplantae</taxon>
        <taxon>Streptophyta</taxon>
        <taxon>Embryophyta</taxon>
        <taxon>Tracheophyta</taxon>
        <taxon>Spermatophyta</taxon>
        <taxon>Magnoliopsida</taxon>
        <taxon>Ranunculales</taxon>
        <taxon>Menispermaceae</taxon>
        <taxon>Menispermoideae</taxon>
        <taxon>Cissampelideae</taxon>
        <taxon>Stephania</taxon>
    </lineage>
</organism>
<accession>A0AAP0JZQ8</accession>
<dbReference type="Proteomes" id="UP001420932">
    <property type="component" value="Unassembled WGS sequence"/>
</dbReference>
<name>A0AAP0JZQ8_9MAGN</name>
<keyword evidence="2" id="KW-1185">Reference proteome</keyword>
<evidence type="ECO:0000313" key="1">
    <source>
        <dbReference type="EMBL" id="KAK9142518.1"/>
    </source>
</evidence>
<comment type="caution">
    <text evidence="1">The sequence shown here is derived from an EMBL/GenBank/DDBJ whole genome shotgun (WGS) entry which is preliminary data.</text>
</comment>
<dbReference type="EMBL" id="JBBNAF010000005">
    <property type="protein sequence ID" value="KAK9142518.1"/>
    <property type="molecule type" value="Genomic_DNA"/>
</dbReference>
<reference evidence="1 2" key="1">
    <citation type="submission" date="2024-01" db="EMBL/GenBank/DDBJ databases">
        <title>Genome assemblies of Stephania.</title>
        <authorList>
            <person name="Yang L."/>
        </authorList>
    </citation>
    <scope>NUCLEOTIDE SEQUENCE [LARGE SCALE GENOMIC DNA]</scope>
    <source>
        <strain evidence="1">YNDBR</strain>
        <tissue evidence="1">Leaf</tissue>
    </source>
</reference>